<evidence type="ECO:0000256" key="6">
    <source>
        <dbReference type="ARBA" id="ARBA00023242"/>
    </source>
</evidence>
<dbReference type="Pfam" id="PF10406">
    <property type="entry name" value="TAF8_C"/>
    <property type="match status" value="1"/>
</dbReference>
<dbReference type="InterPro" id="IPR009072">
    <property type="entry name" value="Histone-fold"/>
</dbReference>
<dbReference type="InterPro" id="IPR006565">
    <property type="entry name" value="BTP"/>
</dbReference>
<dbReference type="SMART" id="SM00576">
    <property type="entry name" value="BTP"/>
    <property type="match status" value="1"/>
</dbReference>
<dbReference type="InterPro" id="IPR037818">
    <property type="entry name" value="TAF8"/>
</dbReference>
<evidence type="ECO:0000313" key="9">
    <source>
        <dbReference type="EMBL" id="TKR86408.1"/>
    </source>
</evidence>
<evidence type="ECO:0000256" key="3">
    <source>
        <dbReference type="ARBA" id="ARBA00017307"/>
    </source>
</evidence>
<keyword evidence="6" id="KW-0539">Nucleus</keyword>
<evidence type="ECO:0000256" key="5">
    <source>
        <dbReference type="ARBA" id="ARBA00023163"/>
    </source>
</evidence>
<dbReference type="GO" id="GO:0005669">
    <property type="term" value="C:transcription factor TFIID complex"/>
    <property type="evidence" value="ECO:0007669"/>
    <property type="project" value="InterPro"/>
</dbReference>
<accession>A0A4U5NRY6</accession>
<dbReference type="Proteomes" id="UP000298663">
    <property type="component" value="Unassembled WGS sequence"/>
</dbReference>
<dbReference type="InterPro" id="IPR019473">
    <property type="entry name" value="TFIID_su8_C"/>
</dbReference>
<evidence type="ECO:0000259" key="8">
    <source>
        <dbReference type="SMART" id="SM00576"/>
    </source>
</evidence>
<organism evidence="9 10">
    <name type="scientific">Steinernema carpocapsae</name>
    <name type="common">Entomopathogenic nematode</name>
    <dbReference type="NCBI Taxonomy" id="34508"/>
    <lineage>
        <taxon>Eukaryota</taxon>
        <taxon>Metazoa</taxon>
        <taxon>Ecdysozoa</taxon>
        <taxon>Nematoda</taxon>
        <taxon>Chromadorea</taxon>
        <taxon>Rhabditida</taxon>
        <taxon>Tylenchina</taxon>
        <taxon>Panagrolaimomorpha</taxon>
        <taxon>Strongyloidoidea</taxon>
        <taxon>Steinernematidae</taxon>
        <taxon>Steinernema</taxon>
    </lineage>
</organism>
<feature type="domain" description="Bromodomain associated" evidence="8">
    <location>
        <begin position="22"/>
        <end position="97"/>
    </location>
</feature>
<protein>
    <recommendedName>
        <fullName evidence="3">Transcription initiation factor TFIID subunit 8</fullName>
    </recommendedName>
</protein>
<dbReference type="Gene3D" id="1.10.20.10">
    <property type="entry name" value="Histone, subunit A"/>
    <property type="match status" value="1"/>
</dbReference>
<dbReference type="GO" id="GO:0046982">
    <property type="term" value="F:protein heterodimerization activity"/>
    <property type="evidence" value="ECO:0007669"/>
    <property type="project" value="InterPro"/>
</dbReference>
<evidence type="ECO:0000256" key="1">
    <source>
        <dbReference type="ARBA" id="ARBA00004123"/>
    </source>
</evidence>
<feature type="compositionally biased region" description="Gly residues" evidence="7">
    <location>
        <begin position="336"/>
        <end position="345"/>
    </location>
</feature>
<dbReference type="CDD" id="cd08049">
    <property type="entry name" value="TAF8"/>
    <property type="match status" value="1"/>
</dbReference>
<feature type="region of interest" description="Disordered" evidence="7">
    <location>
        <begin position="248"/>
        <end position="270"/>
    </location>
</feature>
<dbReference type="Pfam" id="PF07524">
    <property type="entry name" value="Bromo_TP"/>
    <property type="match status" value="1"/>
</dbReference>
<dbReference type="GO" id="GO:0006367">
    <property type="term" value="P:transcription initiation at RNA polymerase II promoter"/>
    <property type="evidence" value="ECO:0007669"/>
    <property type="project" value="TreeGrafter"/>
</dbReference>
<evidence type="ECO:0000256" key="4">
    <source>
        <dbReference type="ARBA" id="ARBA00023015"/>
    </source>
</evidence>
<feature type="region of interest" description="Disordered" evidence="7">
    <location>
        <begin position="322"/>
        <end position="345"/>
    </location>
</feature>
<keyword evidence="5" id="KW-0804">Transcription</keyword>
<evidence type="ECO:0000256" key="2">
    <source>
        <dbReference type="ARBA" id="ARBA00008767"/>
    </source>
</evidence>
<dbReference type="EMBL" id="AZBU02000003">
    <property type="protein sequence ID" value="TKR86408.1"/>
    <property type="molecule type" value="Genomic_DNA"/>
</dbReference>
<dbReference type="STRING" id="34508.A0A4U5NRY6"/>
<comment type="subcellular location">
    <subcellularLocation>
        <location evidence="1">Nucleus</location>
    </subcellularLocation>
</comment>
<sequence length="345" mass="38639">MLSSCVPNGVQTEKYPPTMIDWKFRSVVKQGTAAICKNVGFTHVDGNVLELLTQMMLSHINEACCATKLVTENSGRTAATPSDALLALIDLGTDVSSLAEYFNKLKTTGSLVVCPPKKANPQAPPKSLKVGETRPHPQHIPTWMPPFPDPHTYIRTTVSGDPDTAYSKLRELNAQNQRNVDNALKNYMLRVHPSLSLFRGYEAKVREDARRKIEERRREKETQLLLQRRQLKRSKPKVENHDHLLDNFLEDGPEESEDVDMEQGEEPSEDNEVAEQIAYEQMFGLQETEMSILRTFIEPSCQILIPKDEDFPYVTALLAGDMQDEGEDTKPSTPINGGGTMGASK</sequence>
<dbReference type="AlphaFoldDB" id="A0A4U5NRY6"/>
<comment type="similarity">
    <text evidence="2">Belongs to the TAF8 family.</text>
</comment>
<proteinExistence type="inferred from homology"/>
<name>A0A4U5NRY6_STECR</name>
<dbReference type="OrthoDB" id="2193813at2759"/>
<gene>
    <name evidence="9" type="ORF">L596_011005</name>
</gene>
<dbReference type="PANTHER" id="PTHR46469">
    <property type="entry name" value="TRANSCRIPTION INITIATION FACTOR TFIID SUBUNIT 8"/>
    <property type="match status" value="1"/>
</dbReference>
<evidence type="ECO:0000313" key="10">
    <source>
        <dbReference type="Proteomes" id="UP000298663"/>
    </source>
</evidence>
<reference evidence="9 10" key="1">
    <citation type="journal article" date="2015" name="Genome Biol.">
        <title>Comparative genomics of Steinernema reveals deeply conserved gene regulatory networks.</title>
        <authorList>
            <person name="Dillman A.R."/>
            <person name="Macchietto M."/>
            <person name="Porter C.F."/>
            <person name="Rogers A."/>
            <person name="Williams B."/>
            <person name="Antoshechkin I."/>
            <person name="Lee M.M."/>
            <person name="Goodwin Z."/>
            <person name="Lu X."/>
            <person name="Lewis E.E."/>
            <person name="Goodrich-Blair H."/>
            <person name="Stock S.P."/>
            <person name="Adams B.J."/>
            <person name="Sternberg P.W."/>
            <person name="Mortazavi A."/>
        </authorList>
    </citation>
    <scope>NUCLEOTIDE SEQUENCE [LARGE SCALE GENOMIC DNA]</scope>
    <source>
        <strain evidence="9 10">ALL</strain>
    </source>
</reference>
<comment type="caution">
    <text evidence="9">The sequence shown here is derived from an EMBL/GenBank/DDBJ whole genome shotgun (WGS) entry which is preliminary data.</text>
</comment>
<reference evidence="9 10" key="2">
    <citation type="journal article" date="2019" name="G3 (Bethesda)">
        <title>Hybrid Assembly of the Genome of the Entomopathogenic Nematode Steinernema carpocapsae Identifies the X-Chromosome.</title>
        <authorList>
            <person name="Serra L."/>
            <person name="Macchietto M."/>
            <person name="Macias-Munoz A."/>
            <person name="McGill C.J."/>
            <person name="Rodriguez I.M."/>
            <person name="Rodriguez B."/>
            <person name="Murad R."/>
            <person name="Mortazavi A."/>
        </authorList>
    </citation>
    <scope>NUCLEOTIDE SEQUENCE [LARGE SCALE GENOMIC DNA]</scope>
    <source>
        <strain evidence="9 10">ALL</strain>
    </source>
</reference>
<keyword evidence="4" id="KW-0805">Transcription regulation</keyword>
<dbReference type="PANTHER" id="PTHR46469:SF1">
    <property type="entry name" value="TRANSCRIPTION INITIATION FACTOR TFIID SUBUNIT 8"/>
    <property type="match status" value="1"/>
</dbReference>
<keyword evidence="10" id="KW-1185">Reference proteome</keyword>
<evidence type="ECO:0000256" key="7">
    <source>
        <dbReference type="SAM" id="MobiDB-lite"/>
    </source>
</evidence>